<keyword evidence="2 7" id="KW-0540">Nuclease</keyword>
<evidence type="ECO:0000256" key="1">
    <source>
        <dbReference type="ARBA" id="ARBA00010875"/>
    </source>
</evidence>
<dbReference type="Pfam" id="PF02130">
    <property type="entry name" value="YbeY"/>
    <property type="match status" value="1"/>
</dbReference>
<dbReference type="AlphaFoldDB" id="A0A0E3UVB4"/>
<dbReference type="PATRIC" id="fig|1069640.6.peg.393"/>
<accession>A0A0E3UVB4</accession>
<gene>
    <name evidence="7" type="primary">ybeY</name>
    <name evidence="8" type="ORF">VC03_02055</name>
</gene>
<dbReference type="HAMAP" id="MF_00009">
    <property type="entry name" value="Endoribonucl_YbeY"/>
    <property type="match status" value="1"/>
</dbReference>
<keyword evidence="3 7" id="KW-0479">Metal-binding</keyword>
<evidence type="ECO:0000256" key="2">
    <source>
        <dbReference type="ARBA" id="ARBA00022722"/>
    </source>
</evidence>
<evidence type="ECO:0000313" key="9">
    <source>
        <dbReference type="Proteomes" id="UP000033103"/>
    </source>
</evidence>
<dbReference type="EMBL" id="CP011280">
    <property type="protein sequence ID" value="AKC96123.1"/>
    <property type="molecule type" value="Genomic_DNA"/>
</dbReference>
<dbReference type="SUPFAM" id="SSF55486">
    <property type="entry name" value="Metalloproteases ('zincins'), catalytic domain"/>
    <property type="match status" value="1"/>
</dbReference>
<protein>
    <recommendedName>
        <fullName evidence="7">Endoribonuclease YbeY</fullName>
        <ecNumber evidence="7">3.1.-.-</ecNumber>
    </recommendedName>
</protein>
<keyword evidence="5 7" id="KW-0378">Hydrolase</keyword>
<dbReference type="Proteomes" id="UP000033103">
    <property type="component" value="Chromosome"/>
</dbReference>
<evidence type="ECO:0000256" key="6">
    <source>
        <dbReference type="ARBA" id="ARBA00022833"/>
    </source>
</evidence>
<feature type="binding site" evidence="7">
    <location>
        <position position="128"/>
    </location>
    <ligand>
        <name>Zn(2+)</name>
        <dbReference type="ChEBI" id="CHEBI:29105"/>
        <note>catalytic</note>
    </ligand>
</feature>
<evidence type="ECO:0000256" key="5">
    <source>
        <dbReference type="ARBA" id="ARBA00022801"/>
    </source>
</evidence>
<sequence>MLDLDITYDVDEVLEYYDEDRIREYVEYILKNEKEDFNDKTYYVSFMLTNNEVIHKINKEYRGVDRPTDVISFAYNETENVGPVEVVGDIIISIDKVREQAKEYGHSDKREFFYLLTHGMLHILGYDHIKDDERKIMREKEERYLDAYEYKR</sequence>
<keyword evidence="7" id="KW-0698">rRNA processing</keyword>
<keyword evidence="6 7" id="KW-0862">Zinc</keyword>
<dbReference type="NCBIfam" id="TIGR00043">
    <property type="entry name" value="rRNA maturation RNase YbeY"/>
    <property type="match status" value="1"/>
</dbReference>
<dbReference type="GO" id="GO:0005737">
    <property type="term" value="C:cytoplasm"/>
    <property type="evidence" value="ECO:0007669"/>
    <property type="project" value="UniProtKB-SubCell"/>
</dbReference>
<dbReference type="RefSeq" id="WP_046329242.1">
    <property type="nucleotide sequence ID" value="NZ_CAUPIC010000001.1"/>
</dbReference>
<dbReference type="Gene3D" id="3.40.390.30">
    <property type="entry name" value="Metalloproteases ('zincins'), catalytic domain"/>
    <property type="match status" value="1"/>
</dbReference>
<dbReference type="EC" id="3.1.-.-" evidence="7"/>
<dbReference type="InterPro" id="IPR002036">
    <property type="entry name" value="YbeY"/>
</dbReference>
<evidence type="ECO:0000256" key="3">
    <source>
        <dbReference type="ARBA" id="ARBA00022723"/>
    </source>
</evidence>
<keyword evidence="7" id="KW-0690">Ribosome biogenesis</keyword>
<evidence type="ECO:0000256" key="4">
    <source>
        <dbReference type="ARBA" id="ARBA00022759"/>
    </source>
</evidence>
<dbReference type="PANTHER" id="PTHR46986:SF1">
    <property type="entry name" value="ENDORIBONUCLEASE YBEY, CHLOROPLASTIC"/>
    <property type="match status" value="1"/>
</dbReference>
<comment type="cofactor">
    <cofactor evidence="7">
        <name>Zn(2+)</name>
        <dbReference type="ChEBI" id="CHEBI:29105"/>
    </cofactor>
    <text evidence="7">Binds 1 zinc ion.</text>
</comment>
<keyword evidence="7" id="KW-0963">Cytoplasm</keyword>
<proteinExistence type="inferred from homology"/>
<dbReference type="HOGENOM" id="CLU_106710_3_0_0"/>
<dbReference type="GO" id="GO:0004521">
    <property type="term" value="F:RNA endonuclease activity"/>
    <property type="evidence" value="ECO:0007669"/>
    <property type="project" value="UniProtKB-UniRule"/>
</dbReference>
<comment type="similarity">
    <text evidence="1 7">Belongs to the endoribonuclease YbeY family.</text>
</comment>
<dbReference type="GO" id="GO:0004222">
    <property type="term" value="F:metalloendopeptidase activity"/>
    <property type="evidence" value="ECO:0007669"/>
    <property type="project" value="InterPro"/>
</dbReference>
<dbReference type="GO" id="GO:0006364">
    <property type="term" value="P:rRNA processing"/>
    <property type="evidence" value="ECO:0007669"/>
    <property type="project" value="UniProtKB-UniRule"/>
</dbReference>
<name>A0A0E3UVB4_9FUSO</name>
<dbReference type="GO" id="GO:0008270">
    <property type="term" value="F:zinc ion binding"/>
    <property type="evidence" value="ECO:0007669"/>
    <property type="project" value="UniProtKB-UniRule"/>
</dbReference>
<comment type="function">
    <text evidence="7">Single strand-specific metallo-endoribonuclease involved in late-stage 70S ribosome quality control and in maturation of the 3' terminus of the 16S rRNA.</text>
</comment>
<dbReference type="KEGG" id="sns:VC03_02055"/>
<dbReference type="PROSITE" id="PS01306">
    <property type="entry name" value="UPF0054"/>
    <property type="match status" value="1"/>
</dbReference>
<feature type="binding site" evidence="7">
    <location>
        <position position="122"/>
    </location>
    <ligand>
        <name>Zn(2+)</name>
        <dbReference type="ChEBI" id="CHEBI:29105"/>
        <note>catalytic</note>
    </ligand>
</feature>
<keyword evidence="4 7" id="KW-0255">Endonuclease</keyword>
<evidence type="ECO:0000256" key="7">
    <source>
        <dbReference type="HAMAP-Rule" id="MF_00009"/>
    </source>
</evidence>
<dbReference type="InterPro" id="IPR020549">
    <property type="entry name" value="YbeY_CS"/>
</dbReference>
<dbReference type="PANTHER" id="PTHR46986">
    <property type="entry name" value="ENDORIBONUCLEASE YBEY, CHLOROPLASTIC"/>
    <property type="match status" value="1"/>
</dbReference>
<organism evidence="8 9">
    <name type="scientific">Sneathia vaginalis</name>
    <dbReference type="NCBI Taxonomy" id="187101"/>
    <lineage>
        <taxon>Bacteria</taxon>
        <taxon>Fusobacteriati</taxon>
        <taxon>Fusobacteriota</taxon>
        <taxon>Fusobacteriia</taxon>
        <taxon>Fusobacteriales</taxon>
        <taxon>Leptotrichiaceae</taxon>
        <taxon>Sneathia</taxon>
    </lineage>
</organism>
<reference evidence="8 9" key="1">
    <citation type="journal article" date="2012" name="BMC Genomics">
        <title>Genomic sequence analysis and characterization of Sneathia amnii sp. nov.</title>
        <authorList>
            <consortium name="Vaginal Microbiome Consortium (additional members)"/>
            <person name="Harwich M.D.Jr."/>
            <person name="Serrano M.G."/>
            <person name="Fettweis J.M."/>
            <person name="Alves J.M."/>
            <person name="Reimers M.A."/>
            <person name="Buck G.A."/>
            <person name="Jefferson K.K."/>
        </authorList>
    </citation>
    <scope>NUCLEOTIDE SEQUENCE [LARGE SCALE GENOMIC DNA]</scope>
    <source>
        <strain evidence="8 9">SN35</strain>
    </source>
</reference>
<comment type="subcellular location">
    <subcellularLocation>
        <location evidence="7">Cytoplasm</location>
    </subcellularLocation>
</comment>
<evidence type="ECO:0000313" key="8">
    <source>
        <dbReference type="EMBL" id="AKC96123.1"/>
    </source>
</evidence>
<dbReference type="OrthoDB" id="9807740at2"/>
<keyword evidence="9" id="KW-1185">Reference proteome</keyword>
<feature type="binding site" evidence="7">
    <location>
        <position position="118"/>
    </location>
    <ligand>
        <name>Zn(2+)</name>
        <dbReference type="ChEBI" id="CHEBI:29105"/>
        <note>catalytic</note>
    </ligand>
</feature>
<dbReference type="InterPro" id="IPR023091">
    <property type="entry name" value="MetalPrtase_cat_dom_sf_prd"/>
</dbReference>
<dbReference type="STRING" id="187101.VC03_02055"/>